<name>A0A0L6UQS0_9BASI</name>
<dbReference type="Proteomes" id="UP000037035">
    <property type="component" value="Unassembled WGS sequence"/>
</dbReference>
<keyword evidence="2" id="KW-1185">Reference proteome</keyword>
<organism evidence="1 2">
    <name type="scientific">Puccinia sorghi</name>
    <dbReference type="NCBI Taxonomy" id="27349"/>
    <lineage>
        <taxon>Eukaryota</taxon>
        <taxon>Fungi</taxon>
        <taxon>Dikarya</taxon>
        <taxon>Basidiomycota</taxon>
        <taxon>Pucciniomycotina</taxon>
        <taxon>Pucciniomycetes</taxon>
        <taxon>Pucciniales</taxon>
        <taxon>Pucciniaceae</taxon>
        <taxon>Puccinia</taxon>
    </lineage>
</organism>
<reference evidence="1 2" key="1">
    <citation type="submission" date="2015-08" db="EMBL/GenBank/DDBJ databases">
        <title>Next Generation Sequencing and Analysis of the Genome of Puccinia sorghi L Schw, the Causal Agent of Maize Common Rust.</title>
        <authorList>
            <person name="Rochi L."/>
            <person name="Burguener G."/>
            <person name="Darino M."/>
            <person name="Turjanski A."/>
            <person name="Kreff E."/>
            <person name="Dieguez M.J."/>
            <person name="Sacco F."/>
        </authorList>
    </citation>
    <scope>NUCLEOTIDE SEQUENCE [LARGE SCALE GENOMIC DNA]</scope>
    <source>
        <strain evidence="1 2">RO10H11247</strain>
    </source>
</reference>
<gene>
    <name evidence="1" type="ORF">VP01_4334g2</name>
</gene>
<accession>A0A0L6UQS0</accession>
<dbReference type="EMBL" id="LAVV01009429">
    <property type="protein sequence ID" value="KNZ50597.1"/>
    <property type="molecule type" value="Genomic_DNA"/>
</dbReference>
<evidence type="ECO:0000313" key="2">
    <source>
        <dbReference type="Proteomes" id="UP000037035"/>
    </source>
</evidence>
<proteinExistence type="predicted"/>
<dbReference type="AlphaFoldDB" id="A0A0L6UQS0"/>
<sequence>MAKYHELLSSLLMIDKPLTPNNLHAAVLFSLIPQDWSDCVSVLMNQDGVKPSQLSLL</sequence>
<protein>
    <submittedName>
        <fullName evidence="1">Uncharacterized protein</fullName>
    </submittedName>
</protein>
<comment type="caution">
    <text evidence="1">The sequence shown here is derived from an EMBL/GenBank/DDBJ whole genome shotgun (WGS) entry which is preliminary data.</text>
</comment>
<dbReference type="VEuPathDB" id="FungiDB:VP01_4334g2"/>
<evidence type="ECO:0000313" key="1">
    <source>
        <dbReference type="EMBL" id="KNZ50597.1"/>
    </source>
</evidence>